<dbReference type="GO" id="GO:0005525">
    <property type="term" value="F:GTP binding"/>
    <property type="evidence" value="ECO:0007669"/>
    <property type="project" value="UniProtKB-KW"/>
</dbReference>
<dbReference type="KEGG" id="edi:EDI_340930"/>
<dbReference type="RefSeq" id="XP_001736995.1">
    <property type="nucleotide sequence ID" value="XM_001736943.1"/>
</dbReference>
<reference evidence="5" key="2">
    <citation type="submission" date="2007-12" db="EMBL/GenBank/DDBJ databases">
        <authorList>
            <person name="Lorenzi H."/>
            <person name="Inman J."/>
            <person name="Schobel S."/>
            <person name="Amedeo P."/>
            <person name="Caler E."/>
        </authorList>
    </citation>
    <scope>NUCLEOTIDE SEQUENCE</scope>
    <source>
        <strain evidence="5">SAW760</strain>
    </source>
</reference>
<dbReference type="GeneID" id="5886808"/>
<comment type="similarity">
    <text evidence="1">Belongs to the small GTPase superfamily. Rho family.</text>
</comment>
<dbReference type="InterPro" id="IPR027417">
    <property type="entry name" value="P-loop_NTPase"/>
</dbReference>
<protein>
    <submittedName>
        <fullName evidence="5">Uncharacterized protein</fullName>
    </submittedName>
</protein>
<name>B0EFF5_ENTDS</name>
<sequence length="226" mass="25713">MNSVRVTFIGHPATGKTALIKQYLYHKTIDEYLPTIQDSYNSLITVDGYKVEVTLVDTSGEEEFHLLRDSELTRSDYLVYVYSVNDLESFVNAQEDIAECLSIIANSGKKGYPSILIIGNKCDVSNRVISSEEGEKLTNKIKKICPCAFFETSAIKNLNLQSVFNTFVTGISTSTSEHKINDTKEHDKKYKKPVAFKTSLEELDHPLSHQNRFIAFFSPRRRNEKR</sequence>
<dbReference type="InterPro" id="IPR001806">
    <property type="entry name" value="Small_GTPase"/>
</dbReference>
<dbReference type="InterPro" id="IPR005225">
    <property type="entry name" value="Small_GTP-bd"/>
</dbReference>
<dbReference type="eggNOG" id="KOG0395">
    <property type="taxonomic scope" value="Eukaryota"/>
</dbReference>
<organism evidence="6">
    <name type="scientific">Entamoeba dispar (strain ATCC PRA-260 / SAW760)</name>
    <dbReference type="NCBI Taxonomy" id="370354"/>
    <lineage>
        <taxon>Eukaryota</taxon>
        <taxon>Amoebozoa</taxon>
        <taxon>Evosea</taxon>
        <taxon>Archamoebae</taxon>
        <taxon>Mastigamoebida</taxon>
        <taxon>Entamoebidae</taxon>
        <taxon>Entamoeba</taxon>
    </lineage>
</organism>
<dbReference type="RefSeq" id="XP_001741906.1">
    <property type="nucleotide sequence ID" value="XM_001741854.1"/>
</dbReference>
<dbReference type="OMA" id="QENIGNC"/>
<dbReference type="Pfam" id="PF00071">
    <property type="entry name" value="Ras"/>
    <property type="match status" value="1"/>
</dbReference>
<reference evidence="6" key="1">
    <citation type="submission" date="2007-12" db="EMBL/GenBank/DDBJ databases">
        <title>Annotation of Entamoeba dispar SAW760.</title>
        <authorList>
            <person name="Lorenzi H."/>
            <person name="Inman J."/>
            <person name="Schobel S."/>
            <person name="Amedeo P."/>
            <person name="Caler E."/>
        </authorList>
    </citation>
    <scope>NUCLEOTIDE SEQUENCE [LARGE SCALE GENOMIC DNA]</scope>
    <source>
        <strain evidence="6">ATCC PRA-260 / SAW760</strain>
    </source>
</reference>
<dbReference type="GeneID" id="5882010"/>
<dbReference type="Proteomes" id="UP000008076">
    <property type="component" value="Unassembled WGS sequence"/>
</dbReference>
<dbReference type="Gene3D" id="3.40.50.300">
    <property type="entry name" value="P-loop containing nucleotide triphosphate hydrolases"/>
    <property type="match status" value="1"/>
</dbReference>
<dbReference type="EMBL" id="DS549038">
    <property type="protein sequence ID" value="EDR26734.1"/>
    <property type="molecule type" value="Genomic_DNA"/>
</dbReference>
<dbReference type="NCBIfam" id="TIGR00231">
    <property type="entry name" value="small_GTP"/>
    <property type="match status" value="1"/>
</dbReference>
<dbReference type="VEuPathDB" id="AmoebaDB:EDI_049450"/>
<dbReference type="KEGG" id="edi:EDI_049450"/>
<dbReference type="OrthoDB" id="265044at2759"/>
<accession>B0EFF5</accession>
<keyword evidence="3" id="KW-0342">GTP-binding</keyword>
<dbReference type="SMART" id="SM00175">
    <property type="entry name" value="RAB"/>
    <property type="match status" value="1"/>
</dbReference>
<dbReference type="PANTHER" id="PTHR24070">
    <property type="entry name" value="RAS, DI-RAS, AND RHEB FAMILY MEMBERS OF SMALL GTPASE SUPERFAMILY"/>
    <property type="match status" value="1"/>
</dbReference>
<dbReference type="PROSITE" id="PS51421">
    <property type="entry name" value="RAS"/>
    <property type="match status" value="1"/>
</dbReference>
<dbReference type="InterPro" id="IPR020849">
    <property type="entry name" value="Small_GTPase_Ras-type"/>
</dbReference>
<evidence type="ECO:0000256" key="2">
    <source>
        <dbReference type="ARBA" id="ARBA00022741"/>
    </source>
</evidence>
<dbReference type="PRINTS" id="PR00449">
    <property type="entry name" value="RASTRNSFRMNG"/>
</dbReference>
<dbReference type="SUPFAM" id="SSF52540">
    <property type="entry name" value="P-loop containing nucleoside triphosphate hydrolases"/>
    <property type="match status" value="1"/>
</dbReference>
<evidence type="ECO:0000256" key="1">
    <source>
        <dbReference type="ARBA" id="ARBA00010142"/>
    </source>
</evidence>
<dbReference type="VEuPathDB" id="AmoebaDB:EDI_340930"/>
<evidence type="ECO:0000313" key="5">
    <source>
        <dbReference type="EMBL" id="EDR26734.1"/>
    </source>
</evidence>
<dbReference type="AlphaFoldDB" id="B0EFF5"/>
<dbReference type="EMBL" id="DS551011">
    <property type="protein sequence ID" value="EDR21611.1"/>
    <property type="molecule type" value="Genomic_DNA"/>
</dbReference>
<evidence type="ECO:0000313" key="4">
    <source>
        <dbReference type="EMBL" id="EDR21611.1"/>
    </source>
</evidence>
<dbReference type="SMART" id="SM00174">
    <property type="entry name" value="RHO"/>
    <property type="match status" value="1"/>
</dbReference>
<dbReference type="GO" id="GO:0016020">
    <property type="term" value="C:membrane"/>
    <property type="evidence" value="ECO:0007669"/>
    <property type="project" value="InterPro"/>
</dbReference>
<dbReference type="PROSITE" id="PS51419">
    <property type="entry name" value="RAB"/>
    <property type="match status" value="1"/>
</dbReference>
<dbReference type="SMART" id="SM00173">
    <property type="entry name" value="RAS"/>
    <property type="match status" value="1"/>
</dbReference>
<proteinExistence type="inferred from homology"/>
<keyword evidence="2" id="KW-0547">Nucleotide-binding</keyword>
<dbReference type="GO" id="GO:0003924">
    <property type="term" value="F:GTPase activity"/>
    <property type="evidence" value="ECO:0007669"/>
    <property type="project" value="InterPro"/>
</dbReference>
<keyword evidence="6" id="KW-1185">Reference proteome</keyword>
<dbReference type="GO" id="GO:0007165">
    <property type="term" value="P:signal transduction"/>
    <property type="evidence" value="ECO:0007669"/>
    <property type="project" value="InterPro"/>
</dbReference>
<evidence type="ECO:0000256" key="3">
    <source>
        <dbReference type="ARBA" id="ARBA00023134"/>
    </source>
</evidence>
<gene>
    <name evidence="5" type="ORF">EDI_049450</name>
    <name evidence="4" type="ORF">EDI_340930</name>
</gene>
<evidence type="ECO:0000313" key="6">
    <source>
        <dbReference type="Proteomes" id="UP000008076"/>
    </source>
</evidence>